<reference evidence="1" key="2">
    <citation type="journal article" date="2015" name="Gigascience">
        <title>Reconstructing a comprehensive transcriptome assembly of a white-pupal translocated strain of the pest fruit fly Bactrocera cucurbitae.</title>
        <authorList>
            <person name="Sim S.B."/>
            <person name="Calla B."/>
            <person name="Hall B."/>
            <person name="DeRego T."/>
            <person name="Geib S.M."/>
        </authorList>
    </citation>
    <scope>NUCLEOTIDE SEQUENCE</scope>
</reference>
<gene>
    <name evidence="1" type="primary">AGAP006187_3</name>
    <name evidence="1" type="ORF">g.13265</name>
</gene>
<proteinExistence type="predicted"/>
<dbReference type="Pfam" id="PF06757">
    <property type="entry name" value="Ins_allergen_rp"/>
    <property type="match status" value="1"/>
</dbReference>
<dbReference type="PANTHER" id="PTHR21163:SF0">
    <property type="entry name" value="GH08205P-RELATED"/>
    <property type="match status" value="1"/>
</dbReference>
<accession>A0A0A1WLU2</accession>
<protein>
    <submittedName>
        <fullName evidence="1">Protein G12</fullName>
    </submittedName>
</protein>
<dbReference type="EMBL" id="GBXI01014268">
    <property type="protein sequence ID" value="JAD00024.1"/>
    <property type="molecule type" value="Transcribed_RNA"/>
</dbReference>
<dbReference type="PANTHER" id="PTHR21163">
    <property type="entry name" value="PROTEIN G12"/>
    <property type="match status" value="1"/>
</dbReference>
<sequence>MLAHIKADAALANSYSKRKDIQTKTTINKHSVHQRKSRMQRFIIVTLALLCGLSSSWALRPVGGVAPAPPPPATLTQDLEELYRLIPSKPINKLVIRYLLNDAQFQAAIRIINSHDAYMVRMRLYAQPEIIQFQSWVRSQLLLSGGGSLEFEESEEILSLFRPTPYWSVYGWQGFFNEFLAYFPHEMLRAQIDAKVTLGGSLAQFWAKVKALAPVYERVLAFPESKRIVAQLEQNGVNFNQVDQFIRSLFDWYPVVVNATAPAVAVASAPAVPAVPNDVVV</sequence>
<evidence type="ECO:0000313" key="1">
    <source>
        <dbReference type="EMBL" id="JAD00024.1"/>
    </source>
</evidence>
<organism evidence="1">
    <name type="scientific">Zeugodacus cucurbitae</name>
    <name type="common">Melon fruit fly</name>
    <name type="synonym">Bactrocera cucurbitae</name>
    <dbReference type="NCBI Taxonomy" id="28588"/>
    <lineage>
        <taxon>Eukaryota</taxon>
        <taxon>Metazoa</taxon>
        <taxon>Ecdysozoa</taxon>
        <taxon>Arthropoda</taxon>
        <taxon>Hexapoda</taxon>
        <taxon>Insecta</taxon>
        <taxon>Pterygota</taxon>
        <taxon>Neoptera</taxon>
        <taxon>Endopterygota</taxon>
        <taxon>Diptera</taxon>
        <taxon>Brachycera</taxon>
        <taxon>Muscomorpha</taxon>
        <taxon>Tephritoidea</taxon>
        <taxon>Tephritidae</taxon>
        <taxon>Zeugodacus</taxon>
        <taxon>Zeugodacus</taxon>
    </lineage>
</organism>
<dbReference type="AlphaFoldDB" id="A0A0A1WLU2"/>
<dbReference type="InterPro" id="IPR010629">
    <property type="entry name" value="Ins_allergen"/>
</dbReference>
<name>A0A0A1WLU2_ZEUCU</name>
<reference evidence="1" key="1">
    <citation type="submission" date="2014-11" db="EMBL/GenBank/DDBJ databases">
        <authorList>
            <person name="Geib S."/>
        </authorList>
    </citation>
    <scope>NUCLEOTIDE SEQUENCE</scope>
</reference>